<keyword evidence="7" id="KW-0539">Nucleus</keyword>
<evidence type="ECO:0000313" key="13">
    <source>
        <dbReference type="EMBL" id="JAS24595.1"/>
    </source>
</evidence>
<dbReference type="FunFam" id="3.30.40.10:FF:000101">
    <property type="entry name" value="Integrator complex subunit 12"/>
    <property type="match status" value="1"/>
</dbReference>
<dbReference type="GO" id="GO:0160232">
    <property type="term" value="C:INTAC complex"/>
    <property type="evidence" value="ECO:0007669"/>
    <property type="project" value="UniProtKB-ARBA"/>
</dbReference>
<name>A0A1B6CB99_9HEMI</name>
<feature type="compositionally biased region" description="Basic and acidic residues" evidence="9">
    <location>
        <begin position="55"/>
        <end position="65"/>
    </location>
</feature>
<evidence type="ECO:0000256" key="6">
    <source>
        <dbReference type="ARBA" id="ARBA00022833"/>
    </source>
</evidence>
<dbReference type="GO" id="GO:0160240">
    <property type="term" value="P:RNA polymerase II transcription initiation surveillance"/>
    <property type="evidence" value="ECO:0007669"/>
    <property type="project" value="UniProtKB-ARBA"/>
</dbReference>
<dbReference type="InterPro" id="IPR013083">
    <property type="entry name" value="Znf_RING/FYVE/PHD"/>
</dbReference>
<comment type="similarity">
    <text evidence="2">Belongs to the Integrator subunit 12 family.</text>
</comment>
<accession>A0A1B6CB99</accession>
<dbReference type="GO" id="GO:0008270">
    <property type="term" value="F:zinc ion binding"/>
    <property type="evidence" value="ECO:0007669"/>
    <property type="project" value="UniProtKB-KW"/>
</dbReference>
<dbReference type="InterPro" id="IPR039054">
    <property type="entry name" value="Int12_PHD"/>
</dbReference>
<dbReference type="InterPro" id="IPR051776">
    <property type="entry name" value="Integrator_subunit_12"/>
</dbReference>
<protein>
    <recommendedName>
        <fullName evidence="3">Integrator complex subunit 12</fullName>
    </recommendedName>
</protein>
<dbReference type="PROSITE" id="PS50016">
    <property type="entry name" value="ZF_PHD_2"/>
    <property type="match status" value="1"/>
</dbReference>
<dbReference type="Gene3D" id="3.30.40.10">
    <property type="entry name" value="Zinc/RING finger domain, C3HC4 (zinc finger)"/>
    <property type="match status" value="1"/>
</dbReference>
<feature type="region of interest" description="Disordered" evidence="9">
    <location>
        <begin position="173"/>
        <end position="228"/>
    </location>
</feature>
<dbReference type="EMBL" id="GEDC01026541">
    <property type="protein sequence ID" value="JAS10757.1"/>
    <property type="molecule type" value="Transcribed_RNA"/>
</dbReference>
<comment type="subcellular location">
    <subcellularLocation>
        <location evidence="1">Nucleus</location>
    </subcellularLocation>
</comment>
<dbReference type="EMBL" id="GEDC01016417">
    <property type="protein sequence ID" value="JAS20881.1"/>
    <property type="molecule type" value="Transcribed_RNA"/>
</dbReference>
<evidence type="ECO:0000313" key="12">
    <source>
        <dbReference type="EMBL" id="JAS20881.1"/>
    </source>
</evidence>
<dbReference type="InterPro" id="IPR019786">
    <property type="entry name" value="Zinc_finger_PHD-type_CS"/>
</dbReference>
<dbReference type="AlphaFoldDB" id="A0A1B6CB99"/>
<feature type="region of interest" description="Disordered" evidence="9">
    <location>
        <begin position="55"/>
        <end position="100"/>
    </location>
</feature>
<evidence type="ECO:0000256" key="7">
    <source>
        <dbReference type="ARBA" id="ARBA00023242"/>
    </source>
</evidence>
<evidence type="ECO:0000256" key="3">
    <source>
        <dbReference type="ARBA" id="ARBA00016814"/>
    </source>
</evidence>
<feature type="domain" description="PHD-type" evidence="10">
    <location>
        <begin position="111"/>
        <end position="167"/>
    </location>
</feature>
<evidence type="ECO:0000256" key="9">
    <source>
        <dbReference type="SAM" id="MobiDB-lite"/>
    </source>
</evidence>
<evidence type="ECO:0000256" key="4">
    <source>
        <dbReference type="ARBA" id="ARBA00022723"/>
    </source>
</evidence>
<keyword evidence="5 8" id="KW-0863">Zinc-finger</keyword>
<dbReference type="PANTHER" id="PTHR13415:SF2">
    <property type="entry name" value="INTEGRATOR COMPLEX SUBUNIT 12"/>
    <property type="match status" value="1"/>
</dbReference>
<dbReference type="PROSITE" id="PS01359">
    <property type="entry name" value="ZF_PHD_1"/>
    <property type="match status" value="1"/>
</dbReference>
<dbReference type="PANTHER" id="PTHR13415">
    <property type="entry name" value="NUCLEAR FACTOR-RELATED"/>
    <property type="match status" value="1"/>
</dbReference>
<keyword evidence="6" id="KW-0862">Zinc</keyword>
<dbReference type="InterPro" id="IPR011011">
    <property type="entry name" value="Znf_FYVE_PHD"/>
</dbReference>
<organism evidence="11">
    <name type="scientific">Clastoptera arizonana</name>
    <name type="common">Arizona spittle bug</name>
    <dbReference type="NCBI Taxonomy" id="38151"/>
    <lineage>
        <taxon>Eukaryota</taxon>
        <taxon>Metazoa</taxon>
        <taxon>Ecdysozoa</taxon>
        <taxon>Arthropoda</taxon>
        <taxon>Hexapoda</taxon>
        <taxon>Insecta</taxon>
        <taxon>Pterygota</taxon>
        <taxon>Neoptera</taxon>
        <taxon>Paraneoptera</taxon>
        <taxon>Hemiptera</taxon>
        <taxon>Auchenorrhyncha</taxon>
        <taxon>Cercopoidea</taxon>
        <taxon>Clastopteridae</taxon>
        <taxon>Clastoptera</taxon>
    </lineage>
</organism>
<dbReference type="GO" id="GO:0032039">
    <property type="term" value="C:integrator complex"/>
    <property type="evidence" value="ECO:0007669"/>
    <property type="project" value="UniProtKB-ARBA"/>
</dbReference>
<dbReference type="CDD" id="cd15501">
    <property type="entry name" value="PHD_Int12"/>
    <property type="match status" value="1"/>
</dbReference>
<dbReference type="EMBL" id="GEDC01012703">
    <property type="protein sequence ID" value="JAS24595.1"/>
    <property type="molecule type" value="Transcribed_RNA"/>
</dbReference>
<keyword evidence="4" id="KW-0479">Metal-binding</keyword>
<evidence type="ECO:0000259" key="10">
    <source>
        <dbReference type="PROSITE" id="PS50016"/>
    </source>
</evidence>
<gene>
    <name evidence="13" type="ORF">g.22809</name>
    <name evidence="11" type="ORF">g.22810</name>
    <name evidence="12" type="ORF">g.22811</name>
</gene>
<evidence type="ECO:0000256" key="5">
    <source>
        <dbReference type="ARBA" id="ARBA00022771"/>
    </source>
</evidence>
<evidence type="ECO:0000256" key="8">
    <source>
        <dbReference type="PROSITE-ProRule" id="PRU00146"/>
    </source>
</evidence>
<dbReference type="SMART" id="SM00249">
    <property type="entry name" value="PHD"/>
    <property type="match status" value="1"/>
</dbReference>
<dbReference type="GO" id="GO:0034472">
    <property type="term" value="P:snRNA 3'-end processing"/>
    <property type="evidence" value="ECO:0007669"/>
    <property type="project" value="TreeGrafter"/>
</dbReference>
<feature type="compositionally biased region" description="Low complexity" evidence="9">
    <location>
        <begin position="174"/>
        <end position="203"/>
    </location>
</feature>
<evidence type="ECO:0000313" key="11">
    <source>
        <dbReference type="EMBL" id="JAS10757.1"/>
    </source>
</evidence>
<dbReference type="SUPFAM" id="SSF57903">
    <property type="entry name" value="FYVE/PHD zinc finger"/>
    <property type="match status" value="1"/>
</dbReference>
<reference evidence="11" key="1">
    <citation type="submission" date="2015-12" db="EMBL/GenBank/DDBJ databases">
        <title>De novo transcriptome assembly of four potential Pierce s Disease insect vectors from Arizona vineyards.</title>
        <authorList>
            <person name="Tassone E.E."/>
        </authorList>
    </citation>
    <scope>NUCLEOTIDE SEQUENCE</scope>
</reference>
<dbReference type="InterPro" id="IPR019787">
    <property type="entry name" value="Znf_PHD-finger"/>
</dbReference>
<evidence type="ECO:0000256" key="1">
    <source>
        <dbReference type="ARBA" id="ARBA00004123"/>
    </source>
</evidence>
<feature type="compositionally biased region" description="Polar residues" evidence="9">
    <location>
        <begin position="76"/>
        <end position="89"/>
    </location>
</feature>
<sequence>MTNENDALMLSKSLKLLHSKSEESTEQLRLIVEDTIKAKYGFKVNIPKGPLLRKKDWDGLKADNHPKKKSKLIDSVKSSTINTHQEQSPTTESDSDTDSDDDRVLEILEKDLTCVVCRGMAVGPRNSLVECIECHSLYHQECHNPPVLETTINDPRLVWYCDTCTKTMNQVQAKDGYSSSGSPSSSGSGSLSSKHSKTASSSKMTLLSGGSSKPFSGLTGGMNKQNMSSNALSNKHLALNSKSSSIVVPKINIISADKRLQIMKKKAAKKQEKRKLNK</sequence>
<dbReference type="Pfam" id="PF00628">
    <property type="entry name" value="PHD"/>
    <property type="match status" value="1"/>
</dbReference>
<feature type="compositionally biased region" description="Polar residues" evidence="9">
    <location>
        <begin position="204"/>
        <end position="214"/>
    </location>
</feature>
<evidence type="ECO:0000256" key="2">
    <source>
        <dbReference type="ARBA" id="ARBA00006009"/>
    </source>
</evidence>
<proteinExistence type="inferred from homology"/>
<dbReference type="InterPro" id="IPR001965">
    <property type="entry name" value="Znf_PHD"/>
</dbReference>